<dbReference type="InterPro" id="IPR024207">
    <property type="entry name" value="CotJB_dom"/>
</dbReference>
<comment type="caution">
    <text evidence="2">The sequence shown here is derived from an EMBL/GenBank/DDBJ whole genome shotgun (WGS) entry which is preliminary data.</text>
</comment>
<keyword evidence="2" id="KW-0167">Capsid protein</keyword>
<proteinExistence type="predicted"/>
<dbReference type="Pfam" id="PF12652">
    <property type="entry name" value="CotJB"/>
    <property type="match status" value="1"/>
</dbReference>
<organism evidence="2 3">
    <name type="scientific">Guopingia tenuis</name>
    <dbReference type="NCBI Taxonomy" id="2763656"/>
    <lineage>
        <taxon>Bacteria</taxon>
        <taxon>Bacillati</taxon>
        <taxon>Bacillota</taxon>
        <taxon>Clostridia</taxon>
        <taxon>Christensenellales</taxon>
        <taxon>Christensenellaceae</taxon>
        <taxon>Guopingia</taxon>
    </lineage>
</organism>
<keyword evidence="3" id="KW-1185">Reference proteome</keyword>
<gene>
    <name evidence="2" type="ORF">H8693_08665</name>
</gene>
<evidence type="ECO:0000313" key="3">
    <source>
        <dbReference type="Proteomes" id="UP000617951"/>
    </source>
</evidence>
<reference evidence="2" key="1">
    <citation type="submission" date="2020-08" db="EMBL/GenBank/DDBJ databases">
        <title>Genome public.</title>
        <authorList>
            <person name="Liu C."/>
            <person name="Sun Q."/>
        </authorList>
    </citation>
    <scope>NUCLEOTIDE SEQUENCE</scope>
    <source>
        <strain evidence="2">NSJ-63</strain>
    </source>
</reference>
<accession>A0A926DHH2</accession>
<dbReference type="InterPro" id="IPR016571">
    <property type="entry name" value="Spore_coat_assembly_CotJB"/>
</dbReference>
<dbReference type="EMBL" id="JACRSS010000004">
    <property type="protein sequence ID" value="MBC8539005.1"/>
    <property type="molecule type" value="Genomic_DNA"/>
</dbReference>
<dbReference type="Proteomes" id="UP000617951">
    <property type="component" value="Unassembled WGS sequence"/>
</dbReference>
<protein>
    <submittedName>
        <fullName evidence="2">Spore coat protein CotJB</fullName>
    </submittedName>
</protein>
<name>A0A926DHH2_9FIRM</name>
<keyword evidence="2" id="KW-0946">Virion</keyword>
<dbReference type="AlphaFoldDB" id="A0A926DHH2"/>
<sequence>MEQIQQCEFICVDINLYLDTHPDDKRALSDYNCYAEQLRALKDMYVKNYGPLQNFGNSTSEGEWKWVSQPFPWSQNCGCGMEDK</sequence>
<evidence type="ECO:0000313" key="2">
    <source>
        <dbReference type="EMBL" id="MBC8539005.1"/>
    </source>
</evidence>
<dbReference type="PIRSF" id="PIRSF010606">
    <property type="entry name" value="Spore_coat_CotJB"/>
    <property type="match status" value="1"/>
</dbReference>
<evidence type="ECO:0000259" key="1">
    <source>
        <dbReference type="Pfam" id="PF12652"/>
    </source>
</evidence>
<feature type="domain" description="Protein CotJB" evidence="1">
    <location>
        <begin position="1"/>
        <end position="73"/>
    </location>
</feature>